<dbReference type="Gene3D" id="3.40.50.150">
    <property type="entry name" value="Vaccinia Virus protein VP39"/>
    <property type="match status" value="1"/>
</dbReference>
<dbReference type="Pfam" id="PF13649">
    <property type="entry name" value="Methyltransf_25"/>
    <property type="match status" value="1"/>
</dbReference>
<dbReference type="AlphaFoldDB" id="A0AAV2J4W0"/>
<proteinExistence type="predicted"/>
<evidence type="ECO:0000313" key="3">
    <source>
        <dbReference type="Proteomes" id="UP001497482"/>
    </source>
</evidence>
<name>A0AAV2J4W0_KNICA</name>
<accession>A0AAV2J4W0</accession>
<protein>
    <recommendedName>
        <fullName evidence="1">Methyltransferase domain-containing protein</fullName>
    </recommendedName>
</protein>
<dbReference type="EMBL" id="OZ035833">
    <property type="protein sequence ID" value="CAL1572656.1"/>
    <property type="molecule type" value="Genomic_DNA"/>
</dbReference>
<feature type="domain" description="Methyltransferase" evidence="1">
    <location>
        <begin position="73"/>
        <end position="164"/>
    </location>
</feature>
<sequence length="244" mass="27025">MFRAHTGAGSNLSEQLDYMLLRRLGAALRTGKCQRAALCRPLSDISVMQYQGHVHTVSLLIKHFRGDPAQARVLDVACGTGLVAKQMSLLGFRHFVGVDASEGMLREAELTQLYEDLHLRTLGQQPLSVGEEEFDVVTVVAGLYPGFIPVSAVREFWDATKPGGLLCFCRGTYLLPEYVSYDSQLEKELRSLEAGGLSTREAEENIPQYILNSQRKDQDPENPDFIPGTVCVFRKSAKKGTTIM</sequence>
<dbReference type="CDD" id="cd02440">
    <property type="entry name" value="AdoMet_MTases"/>
    <property type="match status" value="1"/>
</dbReference>
<dbReference type="Proteomes" id="UP001497482">
    <property type="component" value="Chromosome 11"/>
</dbReference>
<evidence type="ECO:0000259" key="1">
    <source>
        <dbReference type="Pfam" id="PF13649"/>
    </source>
</evidence>
<dbReference type="InterPro" id="IPR041698">
    <property type="entry name" value="Methyltransf_25"/>
</dbReference>
<evidence type="ECO:0000313" key="2">
    <source>
        <dbReference type="EMBL" id="CAL1572656.1"/>
    </source>
</evidence>
<dbReference type="SUPFAM" id="SSF53335">
    <property type="entry name" value="S-adenosyl-L-methionine-dependent methyltransferases"/>
    <property type="match status" value="1"/>
</dbReference>
<dbReference type="GO" id="GO:0008168">
    <property type="term" value="F:methyltransferase activity"/>
    <property type="evidence" value="ECO:0007669"/>
    <property type="project" value="TreeGrafter"/>
</dbReference>
<gene>
    <name evidence="2" type="ORF">KC01_LOCUS4674</name>
</gene>
<reference evidence="2 3" key="1">
    <citation type="submission" date="2024-04" db="EMBL/GenBank/DDBJ databases">
        <authorList>
            <person name="Waldvogel A.-M."/>
            <person name="Schoenle A."/>
        </authorList>
    </citation>
    <scope>NUCLEOTIDE SEQUENCE [LARGE SCALE GENOMIC DNA]</scope>
</reference>
<dbReference type="PANTHER" id="PTHR43464:SF94">
    <property type="entry name" value="MALONYL-[ACYL-CARRIER PROTEIN] O-METHYLTRANSFERASE"/>
    <property type="match status" value="1"/>
</dbReference>
<dbReference type="PANTHER" id="PTHR43464">
    <property type="entry name" value="METHYLTRANSFERASE"/>
    <property type="match status" value="1"/>
</dbReference>
<keyword evidence="3" id="KW-1185">Reference proteome</keyword>
<organism evidence="2 3">
    <name type="scientific">Knipowitschia caucasica</name>
    <name type="common">Caucasian dwarf goby</name>
    <name type="synonym">Pomatoschistus caucasicus</name>
    <dbReference type="NCBI Taxonomy" id="637954"/>
    <lineage>
        <taxon>Eukaryota</taxon>
        <taxon>Metazoa</taxon>
        <taxon>Chordata</taxon>
        <taxon>Craniata</taxon>
        <taxon>Vertebrata</taxon>
        <taxon>Euteleostomi</taxon>
        <taxon>Actinopterygii</taxon>
        <taxon>Neopterygii</taxon>
        <taxon>Teleostei</taxon>
        <taxon>Neoteleostei</taxon>
        <taxon>Acanthomorphata</taxon>
        <taxon>Gobiaria</taxon>
        <taxon>Gobiiformes</taxon>
        <taxon>Gobioidei</taxon>
        <taxon>Gobiidae</taxon>
        <taxon>Gobiinae</taxon>
        <taxon>Knipowitschia</taxon>
    </lineage>
</organism>
<dbReference type="InterPro" id="IPR029063">
    <property type="entry name" value="SAM-dependent_MTases_sf"/>
</dbReference>